<protein>
    <submittedName>
        <fullName evidence="2">Uncharacterized protein</fullName>
    </submittedName>
</protein>
<evidence type="ECO:0000313" key="2">
    <source>
        <dbReference type="EMBL" id="KNH00937.1"/>
    </source>
</evidence>
<dbReference type="AlphaFoldDB" id="A0A0L1KAS3"/>
<evidence type="ECO:0000256" key="1">
    <source>
        <dbReference type="SAM" id="MobiDB-lite"/>
    </source>
</evidence>
<gene>
    <name evidence="2" type="ORF">J121_1563</name>
</gene>
<feature type="region of interest" description="Disordered" evidence="1">
    <location>
        <begin position="1"/>
        <end position="28"/>
    </location>
</feature>
<sequence>MFESARRASHLAKLRRSRAETYPVFPHNPGLGGTHPIWGALPPKARSCGLTPQTNH</sequence>
<dbReference type="PATRIC" id="fig|1306953.7.peg.1604"/>
<comment type="caution">
    <text evidence="2">The sequence shown here is derived from an EMBL/GenBank/DDBJ whole genome shotgun (WGS) entry which is preliminary data.</text>
</comment>
<name>A0A0L1KAS3_9SPHN</name>
<dbReference type="EMBL" id="JYNE01000028">
    <property type="protein sequence ID" value="KNH00937.1"/>
    <property type="molecule type" value="Genomic_DNA"/>
</dbReference>
<accession>A0A0L1KAS3</accession>
<evidence type="ECO:0000313" key="3">
    <source>
        <dbReference type="Proteomes" id="UP000037446"/>
    </source>
</evidence>
<reference evidence="2" key="1">
    <citation type="submission" date="2015-02" db="EMBL/GenBank/DDBJ databases">
        <authorList>
            <person name="Chooi Y.-H."/>
        </authorList>
    </citation>
    <scope>NUCLEOTIDE SEQUENCE [LARGE SCALE GENOMIC DNA]</scope>
    <source>
        <strain evidence="2">LAMA 915</strain>
    </source>
</reference>
<feature type="compositionally biased region" description="Basic residues" evidence="1">
    <location>
        <begin position="7"/>
        <end position="16"/>
    </location>
</feature>
<proteinExistence type="predicted"/>
<organism evidence="2 3">
    <name type="scientific">Qipengyuania citrea LAMA 915</name>
    <dbReference type="NCBI Taxonomy" id="1306953"/>
    <lineage>
        <taxon>Bacteria</taxon>
        <taxon>Pseudomonadati</taxon>
        <taxon>Pseudomonadota</taxon>
        <taxon>Alphaproteobacteria</taxon>
        <taxon>Sphingomonadales</taxon>
        <taxon>Erythrobacteraceae</taxon>
        <taxon>Qipengyuania</taxon>
    </lineage>
</organism>
<dbReference type="Proteomes" id="UP000037446">
    <property type="component" value="Unassembled WGS sequence"/>
</dbReference>